<organism evidence="2 3">
    <name type="scientific">Segnochrobactrum spirostomi</name>
    <dbReference type="NCBI Taxonomy" id="2608987"/>
    <lineage>
        <taxon>Bacteria</taxon>
        <taxon>Pseudomonadati</taxon>
        <taxon>Pseudomonadota</taxon>
        <taxon>Alphaproteobacteria</taxon>
        <taxon>Hyphomicrobiales</taxon>
        <taxon>Segnochrobactraceae</taxon>
        <taxon>Segnochrobactrum</taxon>
    </lineage>
</organism>
<dbReference type="Proteomes" id="UP000332515">
    <property type="component" value="Unassembled WGS sequence"/>
</dbReference>
<dbReference type="EMBL" id="VWNA01000001">
    <property type="protein sequence ID" value="MQT13862.1"/>
    <property type="molecule type" value="Genomic_DNA"/>
</dbReference>
<reference evidence="2 3" key="1">
    <citation type="submission" date="2019-09" db="EMBL/GenBank/DDBJ databases">
        <title>Segnochrobactrum spirostomi gen. nov., sp. nov., isolated from the ciliate Spirostomum cf. yagiui and description of a novel family, Segnochrobactraceae fam. nov. within the order Rhizobiales of the class Alphaproteobacteria.</title>
        <authorList>
            <person name="Akter S."/>
            <person name="Shazib S.U.A."/>
            <person name="Shin M.K."/>
        </authorList>
    </citation>
    <scope>NUCLEOTIDE SEQUENCE [LARGE SCALE GENOMIC DNA]</scope>
    <source>
        <strain evidence="2 3">Sp-1</strain>
    </source>
</reference>
<gene>
    <name evidence="2" type="ORF">F0357_14685</name>
</gene>
<accession>A0A6A7Y871</accession>
<proteinExistence type="predicted"/>
<protein>
    <submittedName>
        <fullName evidence="2">DUF177 domain-containing protein</fullName>
    </submittedName>
</protein>
<evidence type="ECO:0000313" key="2">
    <source>
        <dbReference type="EMBL" id="MQT13862.1"/>
    </source>
</evidence>
<dbReference type="InterPro" id="IPR003772">
    <property type="entry name" value="YceD"/>
</dbReference>
<keyword evidence="3" id="KW-1185">Reference proteome</keyword>
<name>A0A6A7Y871_9HYPH</name>
<dbReference type="AlphaFoldDB" id="A0A6A7Y871"/>
<evidence type="ECO:0000313" key="3">
    <source>
        <dbReference type="Proteomes" id="UP000332515"/>
    </source>
</evidence>
<sequence>MTETPSIVPVTATEAECRALATFLGIAAVESCKATYEVRSRRDGGVIVNGTVGAAVVQSCVATLAPVPQTVVERVHITYLPPTVAAKLAEEIDFEVTGDDPPDVLDGTTIDLGAITTEHLALGLDPYPRAPGAEFTVAGETEEADADTPRSPFAELARLKGNAPDGER</sequence>
<evidence type="ECO:0000256" key="1">
    <source>
        <dbReference type="SAM" id="MobiDB-lite"/>
    </source>
</evidence>
<comment type="caution">
    <text evidence="2">The sequence shown here is derived from an EMBL/GenBank/DDBJ whole genome shotgun (WGS) entry which is preliminary data.</text>
</comment>
<feature type="region of interest" description="Disordered" evidence="1">
    <location>
        <begin position="139"/>
        <end position="168"/>
    </location>
</feature>
<dbReference type="Pfam" id="PF02620">
    <property type="entry name" value="YceD"/>
    <property type="match status" value="1"/>
</dbReference>